<accession>F3FVW6</accession>
<organism evidence="2 3">
    <name type="scientific">Pseudomonas syringae pv. japonica str. M301072</name>
    <dbReference type="NCBI Taxonomy" id="629262"/>
    <lineage>
        <taxon>Bacteria</taxon>
        <taxon>Pseudomonadati</taxon>
        <taxon>Pseudomonadota</taxon>
        <taxon>Gammaproteobacteria</taxon>
        <taxon>Pseudomonadales</taxon>
        <taxon>Pseudomonadaceae</taxon>
        <taxon>Pseudomonas</taxon>
        <taxon>Pseudomonas syringae</taxon>
    </lineage>
</organism>
<feature type="non-terminal residue" evidence="2">
    <location>
        <position position="110"/>
    </location>
</feature>
<reference evidence="2 3" key="1">
    <citation type="journal article" date="2011" name="PLoS Pathog.">
        <title>Dynamic evolution of pathogenicity revealed by sequencing and comparative genomics of 19 Pseudomonas syringae isolates.</title>
        <authorList>
            <person name="Baltrus D.A."/>
            <person name="Nishimura M.T."/>
            <person name="Romanchuk A."/>
            <person name="Chang J.H."/>
            <person name="Mukhtar M.S."/>
            <person name="Cherkis K."/>
            <person name="Roach J."/>
            <person name="Grant S.R."/>
            <person name="Jones C.D."/>
            <person name="Dangl J.L."/>
        </authorList>
    </citation>
    <scope>NUCLEOTIDE SEQUENCE [LARGE SCALE GENOMIC DNA]</scope>
    <source>
        <strain evidence="3">M301072PT</strain>
    </source>
</reference>
<gene>
    <name evidence="2" type="ORF">PSYJA_37644</name>
</gene>
<protein>
    <submittedName>
        <fullName evidence="2">Uncharacterized protein</fullName>
    </submittedName>
</protein>
<feature type="region of interest" description="Disordered" evidence="1">
    <location>
        <begin position="87"/>
        <end position="110"/>
    </location>
</feature>
<dbReference type="Proteomes" id="UP000004471">
    <property type="component" value="Unassembled WGS sequence"/>
</dbReference>
<dbReference type="HOGENOM" id="CLU_2176434_0_0_6"/>
<feature type="non-terminal residue" evidence="2">
    <location>
        <position position="1"/>
    </location>
</feature>
<sequence length="110" mass="12624">HHDVYREQHTVNPWRAKDLAGYFDAARQELSSYMINTIRYGEAEGAINIERLIVEVIVPNPVQRSHSLSDIDIEAFDLGDHLFDRATGRSLNDDEVDDQDAEQGRDDQQQ</sequence>
<name>F3FVW6_PSESX</name>
<evidence type="ECO:0000313" key="2">
    <source>
        <dbReference type="EMBL" id="EGH34358.1"/>
    </source>
</evidence>
<evidence type="ECO:0000256" key="1">
    <source>
        <dbReference type="SAM" id="MobiDB-lite"/>
    </source>
</evidence>
<evidence type="ECO:0000313" key="3">
    <source>
        <dbReference type="Proteomes" id="UP000004471"/>
    </source>
</evidence>
<comment type="caution">
    <text evidence="2">The sequence shown here is derived from an EMBL/GenBank/DDBJ whole genome shotgun (WGS) entry which is preliminary data.</text>
</comment>
<proteinExistence type="predicted"/>
<dbReference type="EMBL" id="AEAH01002455">
    <property type="protein sequence ID" value="EGH34358.1"/>
    <property type="molecule type" value="Genomic_DNA"/>
</dbReference>
<dbReference type="AlphaFoldDB" id="F3FVW6"/>